<name>Q8U982_AGRFC</name>
<dbReference type="RefSeq" id="WP_010973370.1">
    <property type="nucleotide sequence ID" value="NC_003063.2"/>
</dbReference>
<organism evidence="1 2">
    <name type="scientific">Agrobacterium fabrum (strain C58 / ATCC 33970)</name>
    <name type="common">Agrobacterium tumefaciens (strain C58)</name>
    <dbReference type="NCBI Taxonomy" id="176299"/>
    <lineage>
        <taxon>Bacteria</taxon>
        <taxon>Pseudomonadati</taxon>
        <taxon>Pseudomonadota</taxon>
        <taxon>Alphaproteobacteria</taxon>
        <taxon>Hyphomicrobiales</taxon>
        <taxon>Rhizobiaceae</taxon>
        <taxon>Rhizobium/Agrobacterium group</taxon>
        <taxon>Agrobacterium</taxon>
        <taxon>Agrobacterium tumefaciens complex</taxon>
    </lineage>
</organism>
<dbReference type="EnsemblBacteria" id="AAL44656">
    <property type="protein sequence ID" value="AAL44656"/>
    <property type="gene ID" value="Atu3846"/>
</dbReference>
<dbReference type="KEGG" id="atu:Atu3846"/>
<reference evidence="1 2" key="1">
    <citation type="journal article" date="2001" name="Science">
        <title>The genome of the natural genetic engineer Agrobacterium tumefaciens C58.</title>
        <authorList>
            <person name="Wood D.W."/>
            <person name="Setubal J.C."/>
            <person name="Kaul R."/>
            <person name="Monks D.E."/>
            <person name="Kitajima J.P."/>
            <person name="Okura V.K."/>
            <person name="Zhou Y."/>
            <person name="Chen L."/>
            <person name="Wood G.E."/>
            <person name="Almeida N.F.Jr."/>
            <person name="Woo L."/>
            <person name="Chen Y."/>
            <person name="Paulsen I.T."/>
            <person name="Eisen J.A."/>
            <person name="Karp P.D."/>
            <person name="Bovee D.Sr."/>
            <person name="Chapman P."/>
            <person name="Clendenning J."/>
            <person name="Deatherage G."/>
            <person name="Gillet W."/>
            <person name="Grant C."/>
            <person name="Kutyavin T."/>
            <person name="Levy R."/>
            <person name="Li M.J."/>
            <person name="McClelland E."/>
            <person name="Palmieri A."/>
            <person name="Raymond C."/>
            <person name="Rouse G."/>
            <person name="Saenphimmachak C."/>
            <person name="Wu Z."/>
            <person name="Romero P."/>
            <person name="Gordon D."/>
            <person name="Zhang S."/>
            <person name="Yoo H."/>
            <person name="Tao Y."/>
            <person name="Biddle P."/>
            <person name="Jung M."/>
            <person name="Krespan W."/>
            <person name="Perry M."/>
            <person name="Gordon-Kamm B."/>
            <person name="Liao L."/>
            <person name="Kim S."/>
            <person name="Hendrick C."/>
            <person name="Zhao Z.Y."/>
            <person name="Dolan M."/>
            <person name="Chumley F."/>
            <person name="Tingey S.V."/>
            <person name="Tomb J.F."/>
            <person name="Gordon M.P."/>
            <person name="Olson M.V."/>
            <person name="Nester E.W."/>
        </authorList>
    </citation>
    <scope>NUCLEOTIDE SEQUENCE [LARGE SCALE GENOMIC DNA]</scope>
    <source>
        <strain evidence="2">C58 / ATCC 33970</strain>
    </source>
</reference>
<dbReference type="BioCyc" id="AGRO:ATU3846-MONOMER"/>
<keyword evidence="2" id="KW-1185">Reference proteome</keyword>
<dbReference type="STRING" id="176299.Atu3846"/>
<dbReference type="GeneID" id="1135720"/>
<proteinExistence type="predicted"/>
<reference evidence="1 2" key="2">
    <citation type="journal article" date="2001" name="Science">
        <title>Genome sequence of the plant pathogen and biotechnology agent Agrobacterium tumefaciens C58.</title>
        <authorList>
            <person name="Goodner B."/>
            <person name="Hinkle G."/>
            <person name="Gattung S."/>
            <person name="Miller N."/>
            <person name="Blanchard M."/>
            <person name="Qurollo B."/>
            <person name="Goldman B.S."/>
            <person name="Cao Y."/>
            <person name="Askenazi M."/>
            <person name="Halling C."/>
            <person name="Mullin L."/>
            <person name="Houmiel K."/>
            <person name="Gordon J."/>
            <person name="Vaudin M."/>
            <person name="Iartchouk O."/>
            <person name="Epp A."/>
            <person name="Liu F."/>
            <person name="Wollam C."/>
            <person name="Allinger M."/>
            <person name="Doughty D."/>
            <person name="Scott C."/>
            <person name="Lappas C."/>
            <person name="Markelz B."/>
            <person name="Flanagan C."/>
            <person name="Crowell C."/>
            <person name="Gurson J."/>
            <person name="Lomo C."/>
            <person name="Sear C."/>
            <person name="Strub G."/>
            <person name="Cielo C."/>
            <person name="Slater S."/>
        </authorList>
    </citation>
    <scope>NUCLEOTIDE SEQUENCE [LARGE SCALE GENOMIC DNA]</scope>
    <source>
        <strain evidence="2">C58 / ATCC 33970</strain>
    </source>
</reference>
<dbReference type="AlphaFoldDB" id="Q8U982"/>
<dbReference type="EMBL" id="AE007870">
    <property type="protein sequence ID" value="AAL44656.1"/>
    <property type="molecule type" value="Genomic_DNA"/>
</dbReference>
<dbReference type="HOGENOM" id="CLU_1773462_0_0_5"/>
<accession>Q8U982</accession>
<protein>
    <submittedName>
        <fullName evidence="1">Uncharacterized protein</fullName>
    </submittedName>
</protein>
<evidence type="ECO:0000313" key="2">
    <source>
        <dbReference type="Proteomes" id="UP000000813"/>
    </source>
</evidence>
<dbReference type="PIR" id="AB3030">
    <property type="entry name" value="AB3030"/>
</dbReference>
<dbReference type="Proteomes" id="UP000000813">
    <property type="component" value="Chromosome linear"/>
</dbReference>
<gene>
    <name evidence="1" type="ordered locus">Atu3846</name>
</gene>
<evidence type="ECO:0000313" key="1">
    <source>
        <dbReference type="EMBL" id="AAL44656.1"/>
    </source>
</evidence>
<sequence length="146" mass="16007">MTDFPWGDLEPHDFGRGLLQLLRLALADGDEAGDAFARALEGLEIMGMQGISLTPDVIEDATRLIEELQGGVSASPPDLNSEWVSWCLSAACTILQGGGTRRRANEEEILFIRAGRYLFEGFCIGRRIRERRIVGGNPAVAPKELH</sequence>